<evidence type="ECO:0000256" key="1">
    <source>
        <dbReference type="ARBA" id="ARBA00004141"/>
    </source>
</evidence>
<dbReference type="EMBL" id="LPNM01000011">
    <property type="protein sequence ID" value="OEJ80773.1"/>
    <property type="molecule type" value="Genomic_DNA"/>
</dbReference>
<reference evidence="9" key="1">
    <citation type="journal article" date="2016" name="Genome Announc.">
        <title>Genome sequences of three species of Hanseniaspora isolated from spontaneous wine fermentations.</title>
        <authorList>
            <person name="Sternes P.R."/>
            <person name="Lee D."/>
            <person name="Kutyna D.R."/>
            <person name="Borneman A.R."/>
        </authorList>
    </citation>
    <scope>NUCLEOTIDE SEQUENCE [LARGE SCALE GENOMIC DNA]</scope>
    <source>
        <strain evidence="9">AWRI3579</strain>
    </source>
</reference>
<dbReference type="Gene3D" id="1.20.144.10">
    <property type="entry name" value="Phosphatidic acid phosphatase type 2/haloperoxidase"/>
    <property type="match status" value="1"/>
</dbReference>
<dbReference type="InterPro" id="IPR036938">
    <property type="entry name" value="PAP2/HPO_sf"/>
</dbReference>
<evidence type="ECO:0000256" key="2">
    <source>
        <dbReference type="ARBA" id="ARBA00008816"/>
    </source>
</evidence>
<feature type="transmembrane region" description="Helical" evidence="6">
    <location>
        <begin position="99"/>
        <end position="117"/>
    </location>
</feature>
<feature type="domain" description="Phosphatidic acid phosphatase type 2/haloperoxidase" evidence="7">
    <location>
        <begin position="105"/>
        <end position="248"/>
    </location>
</feature>
<protein>
    <submittedName>
        <fullName evidence="8">Diacylglycerol pyrophosphate phosphatase 1</fullName>
    </submittedName>
</protein>
<evidence type="ECO:0000256" key="3">
    <source>
        <dbReference type="ARBA" id="ARBA00022692"/>
    </source>
</evidence>
<keyword evidence="9" id="KW-1185">Reference proteome</keyword>
<dbReference type="OrthoDB" id="10030083at2759"/>
<evidence type="ECO:0000313" key="8">
    <source>
        <dbReference type="EMBL" id="OEJ80773.1"/>
    </source>
</evidence>
<proteinExistence type="inferred from homology"/>
<dbReference type="PANTHER" id="PTHR10165">
    <property type="entry name" value="LIPID PHOSPHATE PHOSPHATASE"/>
    <property type="match status" value="1"/>
</dbReference>
<comment type="caution">
    <text evidence="8">The sequence shown here is derived from an EMBL/GenBank/DDBJ whole genome shotgun (WGS) entry which is preliminary data.</text>
</comment>
<dbReference type="InParanoid" id="A0A1E5R2I2"/>
<dbReference type="GO" id="GO:0006644">
    <property type="term" value="P:phospholipid metabolic process"/>
    <property type="evidence" value="ECO:0007669"/>
    <property type="project" value="InterPro"/>
</dbReference>
<dbReference type="STRING" id="56408.A0A1E5R2I2"/>
<name>A0A1E5R2I2_9ASCO</name>
<sequence>MNRVTLGMDRLGTQRYNLLQKWRVSDLFFLVLAFVINIPVARFKPFERQFYVNDLSISHPYASPQTVNNSQLMVYTIAVPVVTITLFTLILADKRHKYYVWYISLLGLLLGITYTNLLTDYLKNWIGRLRPDFLSRCIPKEGTPKNVLVYAKDVCTTTNSERLYDGFRTTPSGHSSESFAGLGYLYMWLCGQLLTEYPTSGSWRKVVALLPLVGATLIALSRTQDYRHHFVDVIIGSVLGFIIAWWSYRRNFPSIYDTKNHCFKPLLDDSEVTLQEKDPYWKSSGISSIIRVPADEESMPLNNNGTN</sequence>
<dbReference type="GO" id="GO:0008195">
    <property type="term" value="F:phosphatidate phosphatase activity"/>
    <property type="evidence" value="ECO:0007669"/>
    <property type="project" value="TreeGrafter"/>
</dbReference>
<dbReference type="FunCoup" id="A0A1E5R2I2">
    <property type="interactions" value="220"/>
</dbReference>
<comment type="subcellular location">
    <subcellularLocation>
        <location evidence="1">Membrane</location>
        <topology evidence="1">Multi-pass membrane protein</topology>
    </subcellularLocation>
</comment>
<evidence type="ECO:0000256" key="5">
    <source>
        <dbReference type="ARBA" id="ARBA00023136"/>
    </source>
</evidence>
<keyword evidence="5 6" id="KW-0472">Membrane</keyword>
<evidence type="ECO:0000256" key="4">
    <source>
        <dbReference type="ARBA" id="ARBA00022989"/>
    </source>
</evidence>
<feature type="transmembrane region" description="Helical" evidence="6">
    <location>
        <begin position="72"/>
        <end position="92"/>
    </location>
</feature>
<gene>
    <name evidence="8" type="ORF">AWRI3579_g3965</name>
</gene>
<keyword evidence="4 6" id="KW-1133">Transmembrane helix</keyword>
<keyword evidence="3 6" id="KW-0812">Transmembrane</keyword>
<dbReference type="InterPro" id="IPR000326">
    <property type="entry name" value="PAP2/HPO"/>
</dbReference>
<dbReference type="CDD" id="cd03390">
    <property type="entry name" value="PAP2_containing_1_like"/>
    <property type="match status" value="1"/>
</dbReference>
<dbReference type="GO" id="GO:0046839">
    <property type="term" value="P:phospholipid dephosphorylation"/>
    <property type="evidence" value="ECO:0007669"/>
    <property type="project" value="TreeGrafter"/>
</dbReference>
<evidence type="ECO:0000256" key="6">
    <source>
        <dbReference type="SAM" id="Phobius"/>
    </source>
</evidence>
<accession>A0A1E5R2I2</accession>
<comment type="similarity">
    <text evidence="2">Belongs to the PA-phosphatase related phosphoesterase family.</text>
</comment>
<dbReference type="Pfam" id="PF01569">
    <property type="entry name" value="PAP2"/>
    <property type="match status" value="1"/>
</dbReference>
<dbReference type="AlphaFoldDB" id="A0A1E5R2I2"/>
<dbReference type="Proteomes" id="UP000095728">
    <property type="component" value="Unassembled WGS sequence"/>
</dbReference>
<dbReference type="PANTHER" id="PTHR10165:SF35">
    <property type="entry name" value="RE23632P"/>
    <property type="match status" value="1"/>
</dbReference>
<dbReference type="InterPro" id="IPR043216">
    <property type="entry name" value="PAP-like"/>
</dbReference>
<evidence type="ECO:0000259" key="7">
    <source>
        <dbReference type="SMART" id="SM00014"/>
    </source>
</evidence>
<dbReference type="SUPFAM" id="SSF48317">
    <property type="entry name" value="Acid phosphatase/Vanadium-dependent haloperoxidase"/>
    <property type="match status" value="1"/>
</dbReference>
<evidence type="ECO:0000313" key="9">
    <source>
        <dbReference type="Proteomes" id="UP000095728"/>
    </source>
</evidence>
<dbReference type="SMART" id="SM00014">
    <property type="entry name" value="acidPPc"/>
    <property type="match status" value="1"/>
</dbReference>
<feature type="transmembrane region" description="Helical" evidence="6">
    <location>
        <begin position="24"/>
        <end position="43"/>
    </location>
</feature>
<organism evidence="8 9">
    <name type="scientific">Hanseniaspora osmophila</name>
    <dbReference type="NCBI Taxonomy" id="56408"/>
    <lineage>
        <taxon>Eukaryota</taxon>
        <taxon>Fungi</taxon>
        <taxon>Dikarya</taxon>
        <taxon>Ascomycota</taxon>
        <taxon>Saccharomycotina</taxon>
        <taxon>Saccharomycetes</taxon>
        <taxon>Saccharomycodales</taxon>
        <taxon>Saccharomycodaceae</taxon>
        <taxon>Hanseniaspora</taxon>
    </lineage>
</organism>
<dbReference type="FunFam" id="1.20.144.10:FF:000017">
    <property type="entry name" value="Diacylglycerol pyrophosphate phosphatase 1"/>
    <property type="match status" value="1"/>
</dbReference>
<feature type="transmembrane region" description="Helical" evidence="6">
    <location>
        <begin position="229"/>
        <end position="248"/>
    </location>
</feature>
<dbReference type="GO" id="GO:0016020">
    <property type="term" value="C:membrane"/>
    <property type="evidence" value="ECO:0007669"/>
    <property type="project" value="UniProtKB-SubCell"/>
</dbReference>